<evidence type="ECO:0000256" key="7">
    <source>
        <dbReference type="ARBA" id="ARBA00022803"/>
    </source>
</evidence>
<dbReference type="PRINTS" id="PR00114">
    <property type="entry name" value="STPHPHTASE"/>
</dbReference>
<dbReference type="InterPro" id="IPR041753">
    <property type="entry name" value="PP5_C"/>
</dbReference>
<dbReference type="OrthoDB" id="445564at2759"/>
<dbReference type="GO" id="GO:0046872">
    <property type="term" value="F:metal ion binding"/>
    <property type="evidence" value="ECO:0007669"/>
    <property type="project" value="UniProtKB-KW"/>
</dbReference>
<dbReference type="GO" id="GO:0004722">
    <property type="term" value="F:protein serine/threonine phosphatase activity"/>
    <property type="evidence" value="ECO:0007669"/>
    <property type="project" value="UniProtKB-EC"/>
</dbReference>
<dbReference type="SUPFAM" id="SSF56300">
    <property type="entry name" value="Metallo-dependent phosphatases"/>
    <property type="match status" value="1"/>
</dbReference>
<keyword evidence="7 10" id="KW-0802">TPR repeat</keyword>
<protein>
    <recommendedName>
        <fullName evidence="3">protein-serine/threonine phosphatase</fullName>
        <ecNumber evidence="3">3.1.3.16</ecNumber>
    </recommendedName>
</protein>
<evidence type="ECO:0000256" key="6">
    <source>
        <dbReference type="ARBA" id="ARBA00022801"/>
    </source>
</evidence>
<dbReference type="InterPro" id="IPR051134">
    <property type="entry name" value="PPP_phosphatase"/>
</dbReference>
<comment type="caution">
    <text evidence="12">The sequence shown here is derived from an EMBL/GenBank/DDBJ whole genome shotgun (WGS) entry which is preliminary data.</text>
</comment>
<sequence>MASVATNQDTLQLVNNLKKHANDCFKRNRFHEAVKFYTMALSKAASSNADANTRAVLLGNRAFTRIKLEQYGFAIIDATSALSHDPNYIKAYYRRGTAYFALSRYKDARRDYAIIAQRIPDNKDTAAKLKECEKRIKEAAFAKAIQSDSLYVPVSNTIDVDSMLVPDSYTGPRLPPDGTVTESFVRDLMQCFRSQKSLHAKYAVMIVLAAKKIFDALPNVVELPVAAGNSITVCGDVHGQYYDLANGIFERNGLPSAKNPYLFNGDFVDRGSFSVEVILTLLAIKVWCPDAVHLTRGNHESLNMNRIYGFEGEVRVKYTETIFTLFSETFQSLPLAYILDGTSASDGRKAFVVHGGLFSKDGVTIADINALNRKCEPDSGLMAEMLWSDPQEENGWGPSKRGIGVAFGPDVTQRFLDLNGLDIVVRSHEMKDEGYEVSANGRLVTIFSAPNYCDQMGNKGAFIRFKPDMEPNFVQFTAVPHPHVPPMRYASKLLLGAQ</sequence>
<dbReference type="Gene3D" id="1.25.40.10">
    <property type="entry name" value="Tetratricopeptide repeat domain"/>
    <property type="match status" value="1"/>
</dbReference>
<dbReference type="Gene3D" id="3.60.21.10">
    <property type="match status" value="1"/>
</dbReference>
<dbReference type="SUPFAM" id="SSF48452">
    <property type="entry name" value="TPR-like"/>
    <property type="match status" value="1"/>
</dbReference>
<evidence type="ECO:0000259" key="11">
    <source>
        <dbReference type="SMART" id="SM00156"/>
    </source>
</evidence>
<dbReference type="InterPro" id="IPR029052">
    <property type="entry name" value="Metallo-depent_PP-like"/>
</dbReference>
<keyword evidence="6" id="KW-0378">Hydrolase</keyword>
<dbReference type="InterPro" id="IPR006186">
    <property type="entry name" value="Ser/Thr-sp_prot-phosphatase"/>
</dbReference>
<dbReference type="EC" id="3.1.3.16" evidence="3"/>
<comment type="similarity">
    <text evidence="2">Belongs to the PPP phosphatase family. PP-5 (PP-T) subfamily.</text>
</comment>
<keyword evidence="13" id="KW-1185">Reference proteome</keyword>
<dbReference type="InterPro" id="IPR013235">
    <property type="entry name" value="PPP_dom"/>
</dbReference>
<dbReference type="PROSITE" id="PS50005">
    <property type="entry name" value="TPR"/>
    <property type="match status" value="1"/>
</dbReference>
<keyword evidence="4" id="KW-0479">Metal-binding</keyword>
<evidence type="ECO:0000313" key="12">
    <source>
        <dbReference type="EMBL" id="PXF47317.1"/>
    </source>
</evidence>
<dbReference type="STRING" id="448386.A0A2V3J061"/>
<dbReference type="PIRSF" id="PIRSF033096">
    <property type="entry name" value="PPPtase_5"/>
    <property type="match status" value="1"/>
</dbReference>
<dbReference type="SMART" id="SM00156">
    <property type="entry name" value="PP2Ac"/>
    <property type="match status" value="1"/>
</dbReference>
<feature type="domain" description="Serine/threonine specific protein phosphatases" evidence="11">
    <location>
        <begin position="198"/>
        <end position="480"/>
    </location>
</feature>
<dbReference type="AlphaFoldDB" id="A0A2V3J061"/>
<proteinExistence type="inferred from homology"/>
<feature type="active site" description="Proton donor/acceptor" evidence="9">
    <location>
        <position position="299"/>
    </location>
</feature>
<evidence type="ECO:0000256" key="2">
    <source>
        <dbReference type="ARBA" id="ARBA00008786"/>
    </source>
</evidence>
<evidence type="ECO:0000256" key="10">
    <source>
        <dbReference type="PROSITE-ProRule" id="PRU00339"/>
    </source>
</evidence>
<dbReference type="InterPro" id="IPR019734">
    <property type="entry name" value="TPR_rpt"/>
</dbReference>
<keyword evidence="8" id="KW-0464">Manganese</keyword>
<comment type="cofactor">
    <cofactor evidence="1">
        <name>Mn(2+)</name>
        <dbReference type="ChEBI" id="CHEBI:29035"/>
    </cofactor>
</comment>
<dbReference type="InterPro" id="IPR004843">
    <property type="entry name" value="Calcineurin-like_PHP"/>
</dbReference>
<name>A0A2V3J061_9FLOR</name>
<dbReference type="PANTHER" id="PTHR45668">
    <property type="entry name" value="SERINE/THREONINE-PROTEIN PHOSPHATASE 5-RELATED"/>
    <property type="match status" value="1"/>
</dbReference>
<dbReference type="PANTHER" id="PTHR45668:SF5">
    <property type="entry name" value="SERINE_THREONINE-PROTEIN PHOSPHATASE 5"/>
    <property type="match status" value="1"/>
</dbReference>
<dbReference type="InterPro" id="IPR011990">
    <property type="entry name" value="TPR-like_helical_dom_sf"/>
</dbReference>
<evidence type="ECO:0000256" key="4">
    <source>
        <dbReference type="ARBA" id="ARBA00022723"/>
    </source>
</evidence>
<reference evidence="12 13" key="1">
    <citation type="journal article" date="2018" name="Mol. Biol. Evol.">
        <title>Analysis of the draft genome of the red seaweed Gracilariopsis chorda provides insights into genome size evolution in Rhodophyta.</title>
        <authorList>
            <person name="Lee J."/>
            <person name="Yang E.C."/>
            <person name="Graf L."/>
            <person name="Yang J.H."/>
            <person name="Qiu H."/>
            <person name="Zel Zion U."/>
            <person name="Chan C.X."/>
            <person name="Stephens T.G."/>
            <person name="Weber A.P.M."/>
            <person name="Boo G.H."/>
            <person name="Boo S.M."/>
            <person name="Kim K.M."/>
            <person name="Shin Y."/>
            <person name="Jung M."/>
            <person name="Lee S.J."/>
            <person name="Yim H.S."/>
            <person name="Lee J.H."/>
            <person name="Bhattacharya D."/>
            <person name="Yoon H.S."/>
        </authorList>
    </citation>
    <scope>NUCLEOTIDE SEQUENCE [LARGE SCALE GENOMIC DNA]</scope>
    <source>
        <strain evidence="12 13">SKKU-2015</strain>
        <tissue evidence="12">Whole body</tissue>
    </source>
</reference>
<dbReference type="Pfam" id="PF00149">
    <property type="entry name" value="Metallophos"/>
    <property type="match status" value="1"/>
</dbReference>
<dbReference type="SMART" id="SM00028">
    <property type="entry name" value="TPR"/>
    <property type="match status" value="3"/>
</dbReference>
<evidence type="ECO:0000256" key="1">
    <source>
        <dbReference type="ARBA" id="ARBA00001936"/>
    </source>
</evidence>
<evidence type="ECO:0000256" key="3">
    <source>
        <dbReference type="ARBA" id="ARBA00013081"/>
    </source>
</evidence>
<dbReference type="Pfam" id="PF08321">
    <property type="entry name" value="PPP5"/>
    <property type="match status" value="1"/>
</dbReference>
<evidence type="ECO:0000313" key="13">
    <source>
        <dbReference type="Proteomes" id="UP000247409"/>
    </source>
</evidence>
<organism evidence="12 13">
    <name type="scientific">Gracilariopsis chorda</name>
    <dbReference type="NCBI Taxonomy" id="448386"/>
    <lineage>
        <taxon>Eukaryota</taxon>
        <taxon>Rhodophyta</taxon>
        <taxon>Florideophyceae</taxon>
        <taxon>Rhodymeniophycidae</taxon>
        <taxon>Gracilariales</taxon>
        <taxon>Gracilariaceae</taxon>
        <taxon>Gracilariopsis</taxon>
    </lineage>
</organism>
<keyword evidence="5" id="KW-0677">Repeat</keyword>
<dbReference type="EMBL" id="NBIV01000026">
    <property type="protein sequence ID" value="PXF47317.1"/>
    <property type="molecule type" value="Genomic_DNA"/>
</dbReference>
<evidence type="ECO:0000256" key="5">
    <source>
        <dbReference type="ARBA" id="ARBA00022737"/>
    </source>
</evidence>
<accession>A0A2V3J061</accession>
<gene>
    <name evidence="12" type="ORF">BWQ96_02930</name>
</gene>
<feature type="repeat" description="TPR" evidence="10">
    <location>
        <begin position="89"/>
        <end position="122"/>
    </location>
</feature>
<dbReference type="Proteomes" id="UP000247409">
    <property type="component" value="Unassembled WGS sequence"/>
</dbReference>
<evidence type="ECO:0000256" key="8">
    <source>
        <dbReference type="ARBA" id="ARBA00023211"/>
    </source>
</evidence>
<evidence type="ECO:0000256" key="9">
    <source>
        <dbReference type="PIRSR" id="PIRSR033096-1"/>
    </source>
</evidence>
<dbReference type="CDD" id="cd07417">
    <property type="entry name" value="MPP_PP5_C"/>
    <property type="match status" value="1"/>
</dbReference>